<organism evidence="1 2">
    <name type="scientific">Acinetobacter chengduensis</name>
    <dbReference type="NCBI Taxonomy" id="2420890"/>
    <lineage>
        <taxon>Bacteria</taxon>
        <taxon>Pseudomonadati</taxon>
        <taxon>Pseudomonadota</taxon>
        <taxon>Gammaproteobacteria</taxon>
        <taxon>Moraxellales</taxon>
        <taxon>Moraxellaceae</taxon>
        <taxon>Acinetobacter</taxon>
    </lineage>
</organism>
<sequence>MMSKNSVVSLTLQVKGQQASAELKRIATDQLTAVKKINTEQQKLAPLQAGQINNAKKFSDELRKQGQAFTAQKREALAVDTARKLGIRTEQQINAEIKKTHNSYAQLSILQRQGVVTAKDMERAYATMKTRVAALNGELGKTVQTEKQIQQIQRTGGSGMSTLQRGGIIAGATVAGGAVVSNALQKPRDYAQLMTYITATATGGQGLTAEQRLSKTGNFEGFVKNAVRNGGGKREDVAAALNELIASGKYDETNVSTALLSSSKTAFAAGADTVDAAKMTIAMQNFGVKNIDLAQDRSMRAGQIGSFEYKDLSKFLPSQMAMAKSFGYSGDDGLIKLLALNQVAKSTAGDSAEAGNNVVNLLQKLSSRELADTLADKIKNTDGLPTKAIKNKKGKVLGQEFDWATYSTQQREQGVYGVEAFVKLLERQLQGNTQYTKLQKEANSAKTPEERKAKLEDMSNIAMGSELGQFLADRQALLAAMAAVYNKDQTVNLEKNISTASGTVNSDLEMIRQTEWAKDQAADQERLFAQSKAYDAVSDSLGRIKEHLTEWAQGNEKLAGATYGTTIAVGALTVAATTAAIALKSFGNNSPLPNLPAGTDTKTKGKPKIKGAGGLKAAGLLGGAYAFSEAIEPIDDYLFSKVDKLFGGDGKKFDAVQFSIDQQNQQSTELLAKQQEANQLSKDIIGKLSSLISVTQQNKPIPFSTGNLLNDISNHAATEEKRHGFNLLSFGQK</sequence>
<gene>
    <name evidence="1" type="ORF">D9K81_16605</name>
</gene>
<protein>
    <recommendedName>
        <fullName evidence="3">Phage tail tape measure protein domain-containing protein</fullName>
    </recommendedName>
</protein>
<dbReference type="Proteomes" id="UP000280271">
    <property type="component" value="Unassembled WGS sequence"/>
</dbReference>
<comment type="caution">
    <text evidence="1">The sequence shown here is derived from an EMBL/GenBank/DDBJ whole genome shotgun (WGS) entry which is preliminary data.</text>
</comment>
<evidence type="ECO:0000313" key="2">
    <source>
        <dbReference type="Proteomes" id="UP000280271"/>
    </source>
</evidence>
<evidence type="ECO:0008006" key="3">
    <source>
        <dbReference type="Google" id="ProtNLM"/>
    </source>
</evidence>
<dbReference type="EMBL" id="RCHC01000027">
    <property type="protein sequence ID" value="RLL17889.1"/>
    <property type="molecule type" value="Genomic_DNA"/>
</dbReference>
<evidence type="ECO:0000313" key="1">
    <source>
        <dbReference type="EMBL" id="RLL17889.1"/>
    </source>
</evidence>
<name>A0ABX9TRL2_9GAMM</name>
<proteinExistence type="predicted"/>
<accession>A0ABX9TRL2</accession>
<reference evidence="1 2" key="1">
    <citation type="submission" date="2018-09" db="EMBL/GenBank/DDBJ databases">
        <title>The draft genome of Acinetobacter sp. strains.</title>
        <authorList>
            <person name="Qin J."/>
            <person name="Feng Y."/>
            <person name="Zong Z."/>
        </authorList>
    </citation>
    <scope>NUCLEOTIDE SEQUENCE [LARGE SCALE GENOMIC DNA]</scope>
    <source>
        <strain evidence="1 2">WCHAc060005</strain>
    </source>
</reference>
<keyword evidence="2" id="KW-1185">Reference proteome</keyword>